<comment type="caution">
    <text evidence="12">The sequence shown here is derived from an EMBL/GenBank/DDBJ whole genome shotgun (WGS) entry which is preliminary data.</text>
</comment>
<feature type="transmembrane region" description="Helical" evidence="11">
    <location>
        <begin position="155"/>
        <end position="179"/>
    </location>
</feature>
<feature type="transmembrane region" description="Helical" evidence="11">
    <location>
        <begin position="125"/>
        <end position="149"/>
    </location>
</feature>
<dbReference type="InterPro" id="IPR004878">
    <property type="entry name" value="Otopetrin"/>
</dbReference>
<evidence type="ECO:0000256" key="3">
    <source>
        <dbReference type="ARBA" id="ARBA00022448"/>
    </source>
</evidence>
<feature type="transmembrane region" description="Helical" evidence="11">
    <location>
        <begin position="258"/>
        <end position="279"/>
    </location>
</feature>
<feature type="transmembrane region" description="Helical" evidence="11">
    <location>
        <begin position="550"/>
        <end position="567"/>
    </location>
</feature>
<dbReference type="Proteomes" id="UP000579812">
    <property type="component" value="Unassembled WGS sequence"/>
</dbReference>
<evidence type="ECO:0000313" key="13">
    <source>
        <dbReference type="Proteomes" id="UP000579812"/>
    </source>
</evidence>
<keyword evidence="4" id="KW-1003">Cell membrane</keyword>
<evidence type="ECO:0000256" key="4">
    <source>
        <dbReference type="ARBA" id="ARBA00022475"/>
    </source>
</evidence>
<feature type="transmembrane region" description="Helical" evidence="11">
    <location>
        <begin position="85"/>
        <end position="105"/>
    </location>
</feature>
<evidence type="ECO:0000256" key="10">
    <source>
        <dbReference type="ARBA" id="ARBA00023303"/>
    </source>
</evidence>
<keyword evidence="3" id="KW-0813">Transport</keyword>
<dbReference type="GO" id="GO:0005886">
    <property type="term" value="C:plasma membrane"/>
    <property type="evidence" value="ECO:0007669"/>
    <property type="project" value="UniProtKB-SubCell"/>
</dbReference>
<evidence type="ECO:0000256" key="11">
    <source>
        <dbReference type="SAM" id="Phobius"/>
    </source>
</evidence>
<keyword evidence="13" id="KW-1185">Reference proteome</keyword>
<keyword evidence="8" id="KW-0406">Ion transport</keyword>
<dbReference type="PANTHER" id="PTHR21522:SF19">
    <property type="entry name" value="PROTON CHANNEL OTOP1"/>
    <property type="match status" value="1"/>
</dbReference>
<feature type="transmembrane region" description="Helical" evidence="11">
    <location>
        <begin position="54"/>
        <end position="73"/>
    </location>
</feature>
<name>A0A7J6CBJ8_9TELE</name>
<comment type="similarity">
    <text evidence="2">Belongs to the otopetrin family.</text>
</comment>
<feature type="transmembrane region" description="Helical" evidence="11">
    <location>
        <begin position="512"/>
        <end position="530"/>
    </location>
</feature>
<dbReference type="Pfam" id="PF03189">
    <property type="entry name" value="Otopetrin"/>
    <property type="match status" value="3"/>
</dbReference>
<evidence type="ECO:0000313" key="12">
    <source>
        <dbReference type="EMBL" id="KAF4104556.1"/>
    </source>
</evidence>
<proteinExistence type="inferred from homology"/>
<comment type="subcellular location">
    <subcellularLocation>
        <location evidence="1">Cell membrane</location>
        <topology evidence="1">Multi-pass membrane protein</topology>
    </subcellularLocation>
</comment>
<evidence type="ECO:0000256" key="8">
    <source>
        <dbReference type="ARBA" id="ARBA00023065"/>
    </source>
</evidence>
<organism evidence="12 13">
    <name type="scientific">Onychostoma macrolepis</name>
    <dbReference type="NCBI Taxonomy" id="369639"/>
    <lineage>
        <taxon>Eukaryota</taxon>
        <taxon>Metazoa</taxon>
        <taxon>Chordata</taxon>
        <taxon>Craniata</taxon>
        <taxon>Vertebrata</taxon>
        <taxon>Euteleostomi</taxon>
        <taxon>Actinopterygii</taxon>
        <taxon>Neopterygii</taxon>
        <taxon>Teleostei</taxon>
        <taxon>Ostariophysi</taxon>
        <taxon>Cypriniformes</taxon>
        <taxon>Cyprinidae</taxon>
        <taxon>Acrossocheilinae</taxon>
        <taxon>Onychostoma</taxon>
    </lineage>
</organism>
<feature type="transmembrane region" description="Helical" evidence="11">
    <location>
        <begin position="300"/>
        <end position="324"/>
    </location>
</feature>
<evidence type="ECO:0008006" key="14">
    <source>
        <dbReference type="Google" id="ProtNLM"/>
    </source>
</evidence>
<evidence type="ECO:0000256" key="2">
    <source>
        <dbReference type="ARBA" id="ARBA00006513"/>
    </source>
</evidence>
<evidence type="ECO:0000256" key="9">
    <source>
        <dbReference type="ARBA" id="ARBA00023136"/>
    </source>
</evidence>
<feature type="transmembrane region" description="Helical" evidence="11">
    <location>
        <begin position="381"/>
        <end position="404"/>
    </location>
</feature>
<evidence type="ECO:0000256" key="6">
    <source>
        <dbReference type="ARBA" id="ARBA00022781"/>
    </source>
</evidence>
<keyword evidence="10" id="KW-0407">Ion channel</keyword>
<reference evidence="12 13" key="1">
    <citation type="submission" date="2020-04" db="EMBL/GenBank/DDBJ databases">
        <title>Chromosome-level genome assembly of a cyprinid fish Onychostoma macrolepis by integration of Nanopore Sequencing, Bionano and Hi-C technology.</title>
        <authorList>
            <person name="Wang D."/>
        </authorList>
    </citation>
    <scope>NUCLEOTIDE SEQUENCE [LARGE SCALE GENOMIC DNA]</scope>
    <source>
        <strain evidence="12">SWU-2019</strain>
        <tissue evidence="12">Muscle</tissue>
    </source>
</reference>
<evidence type="ECO:0000256" key="7">
    <source>
        <dbReference type="ARBA" id="ARBA00022989"/>
    </source>
</evidence>
<dbReference type="GO" id="GO:0015252">
    <property type="term" value="F:proton channel activity"/>
    <property type="evidence" value="ECO:0007669"/>
    <property type="project" value="InterPro"/>
</dbReference>
<accession>A0A7J6CBJ8</accession>
<keyword evidence="9 11" id="KW-0472">Membrane</keyword>
<dbReference type="EMBL" id="JAAMOB010000014">
    <property type="protein sequence ID" value="KAF4104556.1"/>
    <property type="molecule type" value="Genomic_DNA"/>
</dbReference>
<gene>
    <name evidence="12" type="ORF">G5714_013887</name>
</gene>
<dbReference type="AlphaFoldDB" id="A0A7J6CBJ8"/>
<dbReference type="PANTHER" id="PTHR21522">
    <property type="entry name" value="PROTON CHANNEL OTOP"/>
    <property type="match status" value="1"/>
</dbReference>
<evidence type="ECO:0000256" key="5">
    <source>
        <dbReference type="ARBA" id="ARBA00022692"/>
    </source>
</evidence>
<feature type="transmembrane region" description="Helical" evidence="11">
    <location>
        <begin position="336"/>
        <end position="360"/>
    </location>
</feature>
<sequence>MVEHSGLDIMCLNKYSPASSSSSSSSSSNAEKKLFSKLKVSLTKKYPQKNAETLSAQYGTNLLLIGVSVMLALAQHGPAVKKEHLLAFITALMLVQLVWMLCYMIRRERERGPVPERDAHAGTSWIRGGLTMLALLSLIMDAFRIGYFVGYHSCISAVLGVYPIVHALHTISQVHFLWFHIKDVIKKYETFERFGVIHAVFTNLLLWCNGVMSEAEHFLNNHRRRLTALGYANLSTVEAEPHCNCTTSVCSMFSTSLYYLYPFNIEYHIFVSAMLLVMWKNIGRTLDLHSNRKRPSTRSPGLLLGPMLGLLALASSVTVLVVYLIQVEKSPQAAVSMFYCYGVVMLSCMCVASGAGLLVYRLEAWPMDTGSNPARALDAELLLGSSLGSWLMSWCSVVAVAAAGRGSPGFRWTCLAYSLLLVLEKCVQNLFIVESLYRRRRDPDDALATEVFCVTPPYDGIVNRGYETQEKHCTTLEGETPENRAAFSRKQTDVTLPVGNRLNVTPGRKRQILKNITIFLFMCNISLWILPAFGCRPQYDNGLEQETFGYSVWTTVLNVAIPMNLFYRMHSVASLFEVFRKMCVLEKLALQVFEGMIIFGCAPDEARCLTARGVPQSPAAGAAVGGFSRVFVMFSSS</sequence>
<keyword evidence="5 11" id="KW-0812">Transmembrane</keyword>
<keyword evidence="6" id="KW-0375">Hydrogen ion transport</keyword>
<keyword evidence="7 11" id="KW-1133">Transmembrane helix</keyword>
<evidence type="ECO:0000256" key="1">
    <source>
        <dbReference type="ARBA" id="ARBA00004651"/>
    </source>
</evidence>
<dbReference type="GO" id="GO:0042472">
    <property type="term" value="P:inner ear morphogenesis"/>
    <property type="evidence" value="ECO:0007669"/>
    <property type="project" value="TreeGrafter"/>
</dbReference>
<protein>
    <recommendedName>
        <fullName evidence="14">Otopetrin 1</fullName>
    </recommendedName>
</protein>